<dbReference type="EMBL" id="CAADHZ010000027">
    <property type="protein sequence ID" value="VFR38711.1"/>
    <property type="molecule type" value="Genomic_DNA"/>
</dbReference>
<proteinExistence type="predicted"/>
<gene>
    <name evidence="1" type="ORF">ANDO1_2013</name>
</gene>
<sequence>MRLCQRAGESAASAKQAQCRGKPGAPRDARNVMCCLGLHDSSFSVLSRLCWHRLPKPFLNMNENNSHIRIAPKCLSNTSCPYFDVLCIS</sequence>
<protein>
    <submittedName>
        <fullName evidence="1">Uncharacterized protein</fullName>
    </submittedName>
</protein>
<evidence type="ECO:0000313" key="1">
    <source>
        <dbReference type="EMBL" id="VFR38711.1"/>
    </source>
</evidence>
<name>A0A484QNN2_9ZZZZ</name>
<accession>A0A484QNN2</accession>
<organism evidence="1">
    <name type="scientific">plant metagenome</name>
    <dbReference type="NCBI Taxonomy" id="1297885"/>
    <lineage>
        <taxon>unclassified sequences</taxon>
        <taxon>metagenomes</taxon>
        <taxon>organismal metagenomes</taxon>
    </lineage>
</organism>
<dbReference type="AlphaFoldDB" id="A0A484QNN2"/>
<reference evidence="1" key="1">
    <citation type="submission" date="2019-03" db="EMBL/GenBank/DDBJ databases">
        <authorList>
            <person name="Danneels B."/>
        </authorList>
    </citation>
    <scope>NUCLEOTIDE SEQUENCE</scope>
</reference>